<dbReference type="InterPro" id="IPR049996">
    <property type="entry name" value="Slr7037-like"/>
</dbReference>
<evidence type="ECO:0000313" key="1">
    <source>
        <dbReference type="EMBL" id="VEP16789.1"/>
    </source>
</evidence>
<accession>A0A563VZD8</accession>
<protein>
    <submittedName>
        <fullName evidence="1">Uncharacterized protein</fullName>
    </submittedName>
</protein>
<proteinExistence type="predicted"/>
<organism evidence="1 2">
    <name type="scientific">Hyella patelloides LEGE 07179</name>
    <dbReference type="NCBI Taxonomy" id="945734"/>
    <lineage>
        <taxon>Bacteria</taxon>
        <taxon>Bacillati</taxon>
        <taxon>Cyanobacteriota</taxon>
        <taxon>Cyanophyceae</taxon>
        <taxon>Pleurocapsales</taxon>
        <taxon>Hyellaceae</taxon>
        <taxon>Hyella</taxon>
    </lineage>
</organism>
<dbReference type="AlphaFoldDB" id="A0A563VZD8"/>
<dbReference type="NCBIfam" id="NF042913">
    <property type="entry name" value="CyRepA1"/>
    <property type="match status" value="1"/>
</dbReference>
<sequence>MKKKFPTAKILRIDSESVADPNHPAMGCMGNLNAIIARYDIVIVSPVVETGVSIDLYNHFHGVWCIAYGLQTVDAVCQTPERLRDNVTRHIWVKATAKNNRIGNGSTSVKSLLYSEHKTTRANMMLLQQAGIDEFDELDVNYSPESLLTWAKRACVVNDGKNNYRDSVLNKLRESGYEVSHFKEEDKTSETLVNNSLNQTRQENYQTFTEAVSDVEKPTPEKLESLLHKRAKTKTERLQERKGNLEIRYGVEVTPELVEKDDKGWYNKLRLHYYLTVGNIYLAQKDQQSLSNLTANSKGFAFKPDINKRTLSAKVKALEILDIEQFLNPFAHFTADSLEGWLEKMIQYRYEILMLLGVTIHPTKDSAIAVAQRILNKLGLKLKKLGTRGSRTDKQRVYGGCPIDPDGREAVFALWLSRDAKLSNSEVVRTLC</sequence>
<keyword evidence="2" id="KW-1185">Reference proteome</keyword>
<dbReference type="EMBL" id="CAACVJ010000443">
    <property type="protein sequence ID" value="VEP16789.1"/>
    <property type="molecule type" value="Genomic_DNA"/>
</dbReference>
<dbReference type="PANTHER" id="PTHR34985">
    <property type="entry name" value="SLR0554 PROTEIN"/>
    <property type="match status" value="1"/>
</dbReference>
<evidence type="ECO:0000313" key="2">
    <source>
        <dbReference type="Proteomes" id="UP000320055"/>
    </source>
</evidence>
<gene>
    <name evidence="1" type="ORF">H1P_4980001</name>
</gene>
<dbReference type="Proteomes" id="UP000320055">
    <property type="component" value="Unassembled WGS sequence"/>
</dbReference>
<dbReference type="PANTHER" id="PTHR34985:SF1">
    <property type="entry name" value="SLR0554 PROTEIN"/>
    <property type="match status" value="1"/>
</dbReference>
<name>A0A563VZD8_9CYAN</name>
<reference evidence="1 2" key="1">
    <citation type="submission" date="2019-01" db="EMBL/GenBank/DDBJ databases">
        <authorList>
            <person name="Brito A."/>
        </authorList>
    </citation>
    <scope>NUCLEOTIDE SEQUENCE [LARGE SCALE GENOMIC DNA]</scope>
    <source>
        <strain evidence="1">1</strain>
    </source>
</reference>